<protein>
    <submittedName>
        <fullName evidence="2">AT-rich interactive domain-containing protein 5B-like</fullName>
    </submittedName>
</protein>
<dbReference type="Proteomes" id="UP000695000">
    <property type="component" value="Unplaced"/>
</dbReference>
<dbReference type="RefSeq" id="XP_017786862.1">
    <property type="nucleotide sequence ID" value="XM_017931373.1"/>
</dbReference>
<keyword evidence="1" id="KW-1185">Reference proteome</keyword>
<dbReference type="InterPro" id="IPR051232">
    <property type="entry name" value="ARID/SWI1_ChromRemod"/>
</dbReference>
<proteinExistence type="predicted"/>
<dbReference type="GeneID" id="108569713"/>
<evidence type="ECO:0000313" key="2">
    <source>
        <dbReference type="RefSeq" id="XP_017786862.1"/>
    </source>
</evidence>
<accession>A0ABM1NJ62</accession>
<dbReference type="PANTHER" id="PTHR13964">
    <property type="entry name" value="RBP-RELATED"/>
    <property type="match status" value="1"/>
</dbReference>
<feature type="non-terminal residue" evidence="2">
    <location>
        <position position="176"/>
    </location>
</feature>
<organism evidence="1 2">
    <name type="scientific">Nicrophorus vespilloides</name>
    <name type="common">Boreal carrion beetle</name>
    <dbReference type="NCBI Taxonomy" id="110193"/>
    <lineage>
        <taxon>Eukaryota</taxon>
        <taxon>Metazoa</taxon>
        <taxon>Ecdysozoa</taxon>
        <taxon>Arthropoda</taxon>
        <taxon>Hexapoda</taxon>
        <taxon>Insecta</taxon>
        <taxon>Pterygota</taxon>
        <taxon>Neoptera</taxon>
        <taxon>Endopterygota</taxon>
        <taxon>Coleoptera</taxon>
        <taxon>Polyphaga</taxon>
        <taxon>Staphyliniformia</taxon>
        <taxon>Silphidae</taxon>
        <taxon>Nicrophorinae</taxon>
        <taxon>Nicrophorus</taxon>
    </lineage>
</organism>
<sequence>MERIAASAPRTMDNGSVQLIGGPCGQHGPYTFYKAFKYTKNGQRHIMTLSEFFFVKLWMDSDLVCIGELQLLWADKNSEQVLASLRLYFLPENTPEGRMDHGEDEVLAISEKVVLKVEDLITWITLDAEWNWGRQAKYIDPPNSNQDSFVPLAPHPIRLTETALDFTDVEKERKLL</sequence>
<reference evidence="2" key="1">
    <citation type="submission" date="2025-08" db="UniProtKB">
        <authorList>
            <consortium name="RefSeq"/>
        </authorList>
    </citation>
    <scope>IDENTIFICATION</scope>
    <source>
        <tissue evidence="2">Whole Larva</tissue>
    </source>
</reference>
<dbReference type="PANTHER" id="PTHR13964:SF44">
    <property type="entry name" value="ARID DOMAIN-CONTAINING PROTEIN"/>
    <property type="match status" value="1"/>
</dbReference>
<name>A0ABM1NJ62_NICVS</name>
<gene>
    <name evidence="2" type="primary">LOC108569713</name>
</gene>
<evidence type="ECO:0000313" key="1">
    <source>
        <dbReference type="Proteomes" id="UP000695000"/>
    </source>
</evidence>